<dbReference type="EMBL" id="NCDQ01000409">
    <property type="protein sequence ID" value="OYW99329.1"/>
    <property type="molecule type" value="Genomic_DNA"/>
</dbReference>
<gene>
    <name evidence="1" type="ORF">B7Z12_18280</name>
</gene>
<proteinExistence type="predicted"/>
<protein>
    <submittedName>
        <fullName evidence="1">Uncharacterized protein</fullName>
    </submittedName>
</protein>
<organism evidence="1 2">
    <name type="scientific">Caulobacter vibrioides</name>
    <name type="common">Caulobacter crescentus</name>
    <dbReference type="NCBI Taxonomy" id="155892"/>
    <lineage>
        <taxon>Bacteria</taxon>
        <taxon>Pseudomonadati</taxon>
        <taxon>Pseudomonadota</taxon>
        <taxon>Alphaproteobacteria</taxon>
        <taxon>Caulobacterales</taxon>
        <taxon>Caulobacteraceae</taxon>
        <taxon>Caulobacter</taxon>
    </lineage>
</organism>
<dbReference type="Proteomes" id="UP000215616">
    <property type="component" value="Unassembled WGS sequence"/>
</dbReference>
<accession>A0A258CUL6</accession>
<reference evidence="1 2" key="1">
    <citation type="submission" date="2017-03" db="EMBL/GenBank/DDBJ databases">
        <title>Lifting the veil on microbial sulfur biogeochemistry in mining wastewaters.</title>
        <authorList>
            <person name="Kantor R.S."/>
            <person name="Colenbrander Nelson T."/>
            <person name="Marshall S."/>
            <person name="Bennett D."/>
            <person name="Apte S."/>
            <person name="Camacho D."/>
            <person name="Thomas B.C."/>
            <person name="Warren L.A."/>
            <person name="Banfield J.F."/>
        </authorList>
    </citation>
    <scope>NUCLEOTIDE SEQUENCE [LARGE SCALE GENOMIC DNA]</scope>
    <source>
        <strain evidence="1">32-67-7</strain>
    </source>
</reference>
<evidence type="ECO:0000313" key="2">
    <source>
        <dbReference type="Proteomes" id="UP000215616"/>
    </source>
</evidence>
<evidence type="ECO:0000313" key="1">
    <source>
        <dbReference type="EMBL" id="OYW99329.1"/>
    </source>
</evidence>
<sequence>MNYGRRRQAPRLNHDVAYARAALERYGVKTDNFASCFVRPNASCPVCGAKVFFYANDRGSRVYFDHLGRPWPKHGCTDGRKGFGYWPPRGEHPPMSRRSKGEIDDIIDNLVKVGDEDVRSRTQARFNSPPQTVLVVEDCVRSGFQCWVIARELVGATGDRFGFAFDAAKFEPMAGDLLAYDRERISFFSDSDKPSKPYRASVQDASAIEAEIARRRRESGQRT</sequence>
<dbReference type="AlphaFoldDB" id="A0A258CUL6"/>
<name>A0A258CUL6_CAUVI</name>
<comment type="caution">
    <text evidence="1">The sequence shown here is derived from an EMBL/GenBank/DDBJ whole genome shotgun (WGS) entry which is preliminary data.</text>
</comment>